<sequence length="455" mass="46924">MISRRDQLQSYQFMNQRVISALVMRETDPAQSPLRRGIGALFGGVMVAILVTAGFGIYGLLTRTGANQWQQEGSVVVERETGASFVYLRGRLNPTLNFTSAKLAAGRPDPPVFRIAAKSLTGTPRGVTIGIAGAPASLPEPARQARLPWTVCAVPGNRPSTVLLVGAGSPAAAPAGDRALLTTDVTTGDVHLIWQGRKHEIKDSRTTVQALFGAAQPVRIGTAWLNALPSGADIAPINVNGRGNPSPAAAGFDNGDILVTQTGSGQQFYLILNDGRAAITPLQQAVLNAGFPERPKQISVNDLTAIPESRALQNDDPSVRGPQVVPELATIDQGASACAVTTAANKPPAISVGAPATAFGATIPTGGATGNGRPLADAVQVPAGRFELVRVPGSGGFMLITDIGLRHAIPDADTVARLGYAAANAIEVPTALINSLPAGVTLDPEAATQPAANPD</sequence>
<dbReference type="PANTHER" id="PTHR40765:SF2">
    <property type="entry name" value="ESX-2 SECRETION SYSTEM ATPASE ECCB2"/>
    <property type="match status" value="1"/>
</dbReference>
<evidence type="ECO:0000313" key="13">
    <source>
        <dbReference type="Proteomes" id="UP000590511"/>
    </source>
</evidence>
<gene>
    <name evidence="11" type="ORF">Alo02nite_31530</name>
    <name evidence="12" type="ORF">BJ964_003477</name>
</gene>
<comment type="caution">
    <text evidence="12">The sequence shown here is derived from an EMBL/GenBank/DDBJ whole genome shotgun (WGS) entry which is preliminary data.</text>
</comment>
<dbReference type="EMBL" id="JACHNC010000001">
    <property type="protein sequence ID" value="MBB4749316.1"/>
    <property type="molecule type" value="Genomic_DNA"/>
</dbReference>
<dbReference type="Proteomes" id="UP000631312">
    <property type="component" value="Unassembled WGS sequence"/>
</dbReference>
<keyword evidence="14" id="KW-1185">Reference proteome</keyword>
<keyword evidence="8 10" id="KW-1133">Transmembrane helix</keyword>
<evidence type="ECO:0000256" key="8">
    <source>
        <dbReference type="ARBA" id="ARBA00022989"/>
    </source>
</evidence>
<dbReference type="GO" id="GO:0005886">
    <property type="term" value="C:plasma membrane"/>
    <property type="evidence" value="ECO:0007669"/>
    <property type="project" value="UniProtKB-SubCell"/>
</dbReference>
<dbReference type="Gene3D" id="3.30.2390.20">
    <property type="entry name" value="Type VII secretion system EccB, repeat 1 domain"/>
    <property type="match status" value="1"/>
</dbReference>
<evidence type="ECO:0000313" key="12">
    <source>
        <dbReference type="EMBL" id="MBB4749316.1"/>
    </source>
</evidence>
<keyword evidence="6" id="KW-0378">Hydrolase</keyword>
<dbReference type="InterPro" id="IPR007795">
    <property type="entry name" value="T7SS_EccB"/>
</dbReference>
<evidence type="ECO:0000256" key="10">
    <source>
        <dbReference type="SAM" id="Phobius"/>
    </source>
</evidence>
<evidence type="ECO:0000256" key="1">
    <source>
        <dbReference type="ARBA" id="ARBA00004162"/>
    </source>
</evidence>
<dbReference type="Pfam" id="PF05108">
    <property type="entry name" value="T7SS_ESX1_EccB"/>
    <property type="match status" value="1"/>
</dbReference>
<keyword evidence="4 10" id="KW-0812">Transmembrane</keyword>
<dbReference type="PANTHER" id="PTHR40765">
    <property type="entry name" value="ESX-2 SECRETION SYSTEM ATPASE ECCB2"/>
    <property type="match status" value="1"/>
</dbReference>
<name>A0A7W7HEY7_9ACTN</name>
<protein>
    <submittedName>
        <fullName evidence="12">Type VII secretion protein EccB</fullName>
    </submittedName>
</protein>
<evidence type="ECO:0000256" key="2">
    <source>
        <dbReference type="ARBA" id="ARBA00008149"/>
    </source>
</evidence>
<evidence type="ECO:0000256" key="4">
    <source>
        <dbReference type="ARBA" id="ARBA00022692"/>
    </source>
</evidence>
<dbReference type="NCBIfam" id="TIGR03919">
    <property type="entry name" value="T7SS_EccB"/>
    <property type="match status" value="1"/>
</dbReference>
<evidence type="ECO:0000313" key="11">
    <source>
        <dbReference type="EMBL" id="GIE40255.1"/>
    </source>
</evidence>
<proteinExistence type="inferred from homology"/>
<keyword evidence="9 10" id="KW-0472">Membrane</keyword>
<dbReference type="Gene3D" id="2.40.50.910">
    <property type="entry name" value="Type VII secretion system EccB, repeat 3 domain"/>
    <property type="match status" value="1"/>
</dbReference>
<evidence type="ECO:0000256" key="5">
    <source>
        <dbReference type="ARBA" id="ARBA00022741"/>
    </source>
</evidence>
<dbReference type="EMBL" id="BOMP01000041">
    <property type="protein sequence ID" value="GIE40255.1"/>
    <property type="molecule type" value="Genomic_DNA"/>
</dbReference>
<evidence type="ECO:0000256" key="9">
    <source>
        <dbReference type="ARBA" id="ARBA00023136"/>
    </source>
</evidence>
<dbReference type="GO" id="GO:0016787">
    <property type="term" value="F:hydrolase activity"/>
    <property type="evidence" value="ECO:0007669"/>
    <property type="project" value="UniProtKB-KW"/>
</dbReference>
<evidence type="ECO:0000313" key="14">
    <source>
        <dbReference type="Proteomes" id="UP000631312"/>
    </source>
</evidence>
<organism evidence="12 13">
    <name type="scientific">Actinoplanes lobatus</name>
    <dbReference type="NCBI Taxonomy" id="113568"/>
    <lineage>
        <taxon>Bacteria</taxon>
        <taxon>Bacillati</taxon>
        <taxon>Actinomycetota</taxon>
        <taxon>Actinomycetes</taxon>
        <taxon>Micromonosporales</taxon>
        <taxon>Micromonosporaceae</taxon>
        <taxon>Actinoplanes</taxon>
    </lineage>
</organism>
<reference evidence="12 13" key="1">
    <citation type="submission" date="2020-08" db="EMBL/GenBank/DDBJ databases">
        <title>Sequencing the genomes of 1000 actinobacteria strains.</title>
        <authorList>
            <person name="Klenk H.-P."/>
        </authorList>
    </citation>
    <scope>NUCLEOTIDE SEQUENCE [LARGE SCALE GENOMIC DNA]</scope>
    <source>
        <strain evidence="12 13">DSM 43150</strain>
    </source>
</reference>
<dbReference type="InterPro" id="IPR042485">
    <property type="entry name" value="T7SS_EccB_R3"/>
</dbReference>
<reference evidence="11 14" key="2">
    <citation type="submission" date="2021-01" db="EMBL/GenBank/DDBJ databases">
        <title>Whole genome shotgun sequence of Actinoplanes lobatus NBRC 12513.</title>
        <authorList>
            <person name="Komaki H."/>
            <person name="Tamura T."/>
        </authorList>
    </citation>
    <scope>NUCLEOTIDE SEQUENCE [LARGE SCALE GENOMIC DNA]</scope>
    <source>
        <strain evidence="11 14">NBRC 12513</strain>
    </source>
</reference>
<dbReference type="RefSeq" id="WP_188121657.1">
    <property type="nucleotide sequence ID" value="NZ_BOMP01000041.1"/>
</dbReference>
<evidence type="ECO:0000256" key="6">
    <source>
        <dbReference type="ARBA" id="ARBA00022801"/>
    </source>
</evidence>
<feature type="transmembrane region" description="Helical" evidence="10">
    <location>
        <begin position="38"/>
        <end position="61"/>
    </location>
</feature>
<evidence type="ECO:0000256" key="3">
    <source>
        <dbReference type="ARBA" id="ARBA00022475"/>
    </source>
</evidence>
<comment type="subcellular location">
    <subcellularLocation>
        <location evidence="1">Cell membrane</location>
        <topology evidence="1">Single-pass membrane protein</topology>
    </subcellularLocation>
</comment>
<accession>A0A7W7HEY7</accession>
<dbReference type="InterPro" id="IPR044857">
    <property type="entry name" value="T7SS_EccB_R1"/>
</dbReference>
<dbReference type="Proteomes" id="UP000590511">
    <property type="component" value="Unassembled WGS sequence"/>
</dbReference>
<dbReference type="GO" id="GO:0005524">
    <property type="term" value="F:ATP binding"/>
    <property type="evidence" value="ECO:0007669"/>
    <property type="project" value="UniProtKB-KW"/>
</dbReference>
<keyword evidence="3" id="KW-1003">Cell membrane</keyword>
<evidence type="ECO:0000256" key="7">
    <source>
        <dbReference type="ARBA" id="ARBA00022840"/>
    </source>
</evidence>
<dbReference type="GO" id="GO:0005576">
    <property type="term" value="C:extracellular region"/>
    <property type="evidence" value="ECO:0007669"/>
    <property type="project" value="TreeGrafter"/>
</dbReference>
<keyword evidence="5" id="KW-0547">Nucleotide-binding</keyword>
<dbReference type="AlphaFoldDB" id="A0A7W7HEY7"/>
<keyword evidence="7" id="KW-0067">ATP-binding</keyword>
<comment type="similarity">
    <text evidence="2">Belongs to the EccB family.</text>
</comment>